<feature type="region of interest" description="Disordered" evidence="2">
    <location>
        <begin position="104"/>
        <end position="140"/>
    </location>
</feature>
<protein>
    <recommendedName>
        <fullName evidence="3">C2H2-type domain-containing protein</fullName>
    </recommendedName>
</protein>
<evidence type="ECO:0000259" key="3">
    <source>
        <dbReference type="PROSITE" id="PS50157"/>
    </source>
</evidence>
<dbReference type="PROSITE" id="PS00028">
    <property type="entry name" value="ZINC_FINGER_C2H2_1"/>
    <property type="match status" value="1"/>
</dbReference>
<dbReference type="Proteomes" id="UP000717696">
    <property type="component" value="Unassembled WGS sequence"/>
</dbReference>
<feature type="compositionally biased region" description="Polar residues" evidence="2">
    <location>
        <begin position="631"/>
        <end position="642"/>
    </location>
</feature>
<keyword evidence="1" id="KW-0862">Zinc</keyword>
<keyword evidence="5" id="KW-1185">Reference proteome</keyword>
<dbReference type="GO" id="GO:0008270">
    <property type="term" value="F:zinc ion binding"/>
    <property type="evidence" value="ECO:0007669"/>
    <property type="project" value="UniProtKB-KW"/>
</dbReference>
<feature type="compositionally biased region" description="Acidic residues" evidence="2">
    <location>
        <begin position="471"/>
        <end position="481"/>
    </location>
</feature>
<dbReference type="PROSITE" id="PS50157">
    <property type="entry name" value="ZINC_FINGER_C2H2_2"/>
    <property type="match status" value="1"/>
</dbReference>
<keyword evidence="1" id="KW-0863">Zinc-finger</keyword>
<accession>A0A9P9F3E4</accession>
<proteinExistence type="predicted"/>
<gene>
    <name evidence="4" type="ORF">B0J13DRAFT_255243</name>
</gene>
<dbReference type="AlphaFoldDB" id="A0A9P9F3E4"/>
<dbReference type="InterPro" id="IPR058925">
    <property type="entry name" value="zf-C2H2_AcuF"/>
</dbReference>
<dbReference type="OrthoDB" id="6133115at2759"/>
<dbReference type="InterPro" id="IPR013087">
    <property type="entry name" value="Znf_C2H2_type"/>
</dbReference>
<feature type="region of interest" description="Disordered" evidence="2">
    <location>
        <begin position="628"/>
        <end position="670"/>
    </location>
</feature>
<dbReference type="EMBL" id="JAGMUU010000005">
    <property type="protein sequence ID" value="KAH7152101.1"/>
    <property type="molecule type" value="Genomic_DNA"/>
</dbReference>
<feature type="compositionally biased region" description="Basic and acidic residues" evidence="2">
    <location>
        <begin position="645"/>
        <end position="657"/>
    </location>
</feature>
<organism evidence="4 5">
    <name type="scientific">Dactylonectria estremocensis</name>
    <dbReference type="NCBI Taxonomy" id="1079267"/>
    <lineage>
        <taxon>Eukaryota</taxon>
        <taxon>Fungi</taxon>
        <taxon>Dikarya</taxon>
        <taxon>Ascomycota</taxon>
        <taxon>Pezizomycotina</taxon>
        <taxon>Sordariomycetes</taxon>
        <taxon>Hypocreomycetidae</taxon>
        <taxon>Hypocreales</taxon>
        <taxon>Nectriaceae</taxon>
        <taxon>Dactylonectria</taxon>
    </lineage>
</organism>
<feature type="domain" description="C2H2-type" evidence="3">
    <location>
        <begin position="384"/>
        <end position="413"/>
    </location>
</feature>
<name>A0A9P9F3E4_9HYPO</name>
<evidence type="ECO:0000313" key="4">
    <source>
        <dbReference type="EMBL" id="KAH7152101.1"/>
    </source>
</evidence>
<sequence>MSTTQESGAIASSVLVVLRLFQDLAKPHAGPTGSVSTHSMLSRFEEEMMRFKMWSGNLGAHQRGRVSLDHRLKNEPHLREKVLYLLKDLCESLQDALALVSHQPPSWQTKEDDGEASCRGHSSDSALTDSDSDSDSPELGLLKTQTDVGEAIDCLLRLSVAIANPAPHERVPDLGIGPSDDVSFYETFDIQRVRDKFPKISAELAETLGKSITRRRQFFKYREAHHTKLSAGLEEMLNRETDTSHTEIVSKTVASSLPNYLKQLTNIDLTMDVIDEDGQSETGMSQTTYATTAGLLEDANEPEKRSPPALKVPPLPEAAKKGNFECPFCYRMISTSSWRAWKRHVFGDLRPYTCIFSDCIESNADFDRRHRWQLHVSQHHWRSWICPFSCEGTFPSATELKLHIGKKHVQNAPEEQLSAFVALGEKAVPDDTANTCPVCAQIVVGLRSYIKHVGRHLEQLALIALPDLEVEDEESKDEGESAEQNSAASEVISDNANSSDVVSTSPSLRRRLQEPEDAFVLGSGVYTFYDDFRPGGQALSETEDEETRPQKEFAASQQNELMHVENLEEESTIKVDVETSGSSDTSGFLKANAEAEADFGVNNFDEPAALGTATRAADGADKATMIAENESGMSEMQETNVLSKAKPEPNESIEKSAETPVVRANSGEEK</sequence>
<evidence type="ECO:0000256" key="2">
    <source>
        <dbReference type="SAM" id="MobiDB-lite"/>
    </source>
</evidence>
<dbReference type="Pfam" id="PF26082">
    <property type="entry name" value="zf-C2H2_AcuF"/>
    <property type="match status" value="1"/>
</dbReference>
<dbReference type="SMART" id="SM00355">
    <property type="entry name" value="ZnF_C2H2"/>
    <property type="match status" value="3"/>
</dbReference>
<keyword evidence="1" id="KW-0479">Metal-binding</keyword>
<evidence type="ECO:0000256" key="1">
    <source>
        <dbReference type="PROSITE-ProRule" id="PRU00042"/>
    </source>
</evidence>
<feature type="compositionally biased region" description="Polar residues" evidence="2">
    <location>
        <begin position="484"/>
        <end position="507"/>
    </location>
</feature>
<dbReference type="PANTHER" id="PTHR35391">
    <property type="entry name" value="C2H2-TYPE DOMAIN-CONTAINING PROTEIN-RELATED"/>
    <property type="match status" value="1"/>
</dbReference>
<comment type="caution">
    <text evidence="4">The sequence shown here is derived from an EMBL/GenBank/DDBJ whole genome shotgun (WGS) entry which is preliminary data.</text>
</comment>
<dbReference type="PANTHER" id="PTHR35391:SF7">
    <property type="entry name" value="C2H2-TYPE DOMAIN-CONTAINING PROTEIN"/>
    <property type="match status" value="1"/>
</dbReference>
<evidence type="ECO:0000313" key="5">
    <source>
        <dbReference type="Proteomes" id="UP000717696"/>
    </source>
</evidence>
<feature type="region of interest" description="Disordered" evidence="2">
    <location>
        <begin position="471"/>
        <end position="509"/>
    </location>
</feature>
<reference evidence="4" key="1">
    <citation type="journal article" date="2021" name="Nat. Commun.">
        <title>Genetic determinants of endophytism in the Arabidopsis root mycobiome.</title>
        <authorList>
            <person name="Mesny F."/>
            <person name="Miyauchi S."/>
            <person name="Thiergart T."/>
            <person name="Pickel B."/>
            <person name="Atanasova L."/>
            <person name="Karlsson M."/>
            <person name="Huettel B."/>
            <person name="Barry K.W."/>
            <person name="Haridas S."/>
            <person name="Chen C."/>
            <person name="Bauer D."/>
            <person name="Andreopoulos W."/>
            <person name="Pangilinan J."/>
            <person name="LaButti K."/>
            <person name="Riley R."/>
            <person name="Lipzen A."/>
            <person name="Clum A."/>
            <person name="Drula E."/>
            <person name="Henrissat B."/>
            <person name="Kohler A."/>
            <person name="Grigoriev I.V."/>
            <person name="Martin F.M."/>
            <person name="Hacquard S."/>
        </authorList>
    </citation>
    <scope>NUCLEOTIDE SEQUENCE</scope>
    <source>
        <strain evidence="4">MPI-CAGE-AT-0021</strain>
    </source>
</reference>